<dbReference type="EMBL" id="AZHE01000003">
    <property type="protein sequence ID" value="KHO00096.1"/>
    <property type="molecule type" value="Genomic_DNA"/>
</dbReference>
<feature type="compositionally biased region" description="Polar residues" evidence="1">
    <location>
        <begin position="1"/>
        <end position="13"/>
    </location>
</feature>
<evidence type="ECO:0000313" key="3">
    <source>
        <dbReference type="Proteomes" id="UP000030816"/>
    </source>
</evidence>
<proteinExistence type="predicted"/>
<feature type="region of interest" description="Disordered" evidence="1">
    <location>
        <begin position="304"/>
        <end position="352"/>
    </location>
</feature>
<evidence type="ECO:0000256" key="1">
    <source>
        <dbReference type="SAM" id="MobiDB-lite"/>
    </source>
</evidence>
<organism evidence="2 3">
    <name type="scientific">Metarhizium album (strain ARSEF 1941)</name>
    <dbReference type="NCBI Taxonomy" id="1081103"/>
    <lineage>
        <taxon>Eukaryota</taxon>
        <taxon>Fungi</taxon>
        <taxon>Dikarya</taxon>
        <taxon>Ascomycota</taxon>
        <taxon>Pezizomycotina</taxon>
        <taxon>Sordariomycetes</taxon>
        <taxon>Hypocreomycetidae</taxon>
        <taxon>Hypocreales</taxon>
        <taxon>Clavicipitaceae</taxon>
        <taxon>Metarhizium</taxon>
    </lineage>
</organism>
<feature type="region of interest" description="Disordered" evidence="1">
    <location>
        <begin position="230"/>
        <end position="271"/>
    </location>
</feature>
<feature type="region of interest" description="Disordered" evidence="1">
    <location>
        <begin position="1"/>
        <end position="45"/>
    </location>
</feature>
<dbReference type="Proteomes" id="UP000030816">
    <property type="component" value="Unassembled WGS sequence"/>
</dbReference>
<name>A0A0B2X461_METAS</name>
<accession>A0A0B2X461</accession>
<dbReference type="STRING" id="1081103.A0A0B2X461"/>
<reference evidence="2 3" key="1">
    <citation type="journal article" date="2014" name="Proc. Natl. Acad. Sci. U.S.A.">
        <title>Trajectory and genomic determinants of fungal-pathogen speciation and host adaptation.</title>
        <authorList>
            <person name="Hu X."/>
            <person name="Xiao G."/>
            <person name="Zheng P."/>
            <person name="Shang Y."/>
            <person name="Su Y."/>
            <person name="Zhang X."/>
            <person name="Liu X."/>
            <person name="Zhan S."/>
            <person name="St Leger R.J."/>
            <person name="Wang C."/>
        </authorList>
    </citation>
    <scope>NUCLEOTIDE SEQUENCE [LARGE SCALE GENOMIC DNA]</scope>
    <source>
        <strain evidence="2 3">ARSEF 1941</strain>
    </source>
</reference>
<protein>
    <submittedName>
        <fullName evidence="2">Uncharacterized protein</fullName>
    </submittedName>
</protein>
<dbReference type="RefSeq" id="XP_040681161.1">
    <property type="nucleotide sequence ID" value="XM_040820818.1"/>
</dbReference>
<gene>
    <name evidence="2" type="ORF">MAM_02019</name>
</gene>
<evidence type="ECO:0000313" key="2">
    <source>
        <dbReference type="EMBL" id="KHO00096.1"/>
    </source>
</evidence>
<dbReference type="OrthoDB" id="4937986at2759"/>
<feature type="compositionally biased region" description="Low complexity" evidence="1">
    <location>
        <begin position="22"/>
        <end position="35"/>
    </location>
</feature>
<comment type="caution">
    <text evidence="2">The sequence shown here is derived from an EMBL/GenBank/DDBJ whole genome shotgun (WGS) entry which is preliminary data.</text>
</comment>
<dbReference type="GeneID" id="63736474"/>
<dbReference type="HOGENOM" id="CLU_578818_0_0_1"/>
<sequence>MNIIPTSRAPQNGGSNGHPALPGGTPTATGGPPQTSSESGAAHRSDKKVEFMAYFFERPIEKRDLSTLEGNPGNVLISWTVVNDKGNRADIDWIAWVARSAMMSNDADQVVVDKIIIDPNRPAMNSERGFLSDNSAIAPQGITLKYGEWLKKLQQGKDPEQTQEPGRRLASETDFMRFQISWTEHSTGEKGVANSGVFFVRAPPGLVVDPSWGRNVSGYDDVGTGASAGVTVGTTQSSSLPTSTSTSASDADSQATYTPGPSASGPEPGATAGIVVGSAIAREQLPFDPQYKTTAFMEDQALGAPQAAGSHPPSRSQDSRRQNHTTHHKANVGPAAVVHGGQDKRCQPPPDHAGSFTNLHGAGVFDGPSDYADGTPAPAVVADAPGTRHHGADIDSGRADPPHAHITLPIPPRIRHLVEPQHTNDDLRRLLAEEDLLDEEIARRA</sequence>
<dbReference type="AlphaFoldDB" id="A0A0B2X461"/>
<keyword evidence="3" id="KW-1185">Reference proteome</keyword>